<gene>
    <name evidence="4" type="ORF">B0H67DRAFT_385442</name>
</gene>
<name>A0AA39ZXP9_9PEZI</name>
<feature type="region of interest" description="Disordered" evidence="2">
    <location>
        <begin position="542"/>
        <end position="575"/>
    </location>
</feature>
<feature type="region of interest" description="Disordered" evidence="2">
    <location>
        <begin position="92"/>
        <end position="132"/>
    </location>
</feature>
<accession>A0AA39ZXP9</accession>
<comment type="caution">
    <text evidence="4">The sequence shown here is derived from an EMBL/GenBank/DDBJ whole genome shotgun (WGS) entry which is preliminary data.</text>
</comment>
<evidence type="ECO:0000259" key="3">
    <source>
        <dbReference type="Pfam" id="PF25438"/>
    </source>
</evidence>
<feature type="region of interest" description="Disordered" evidence="2">
    <location>
        <begin position="339"/>
        <end position="368"/>
    </location>
</feature>
<dbReference type="AlphaFoldDB" id="A0AA39ZXP9"/>
<feature type="coiled-coil region" evidence="1">
    <location>
        <begin position="3"/>
        <end position="33"/>
    </location>
</feature>
<proteinExistence type="predicted"/>
<dbReference type="PANTHER" id="PTHR42031">
    <property type="entry name" value="KEY LIME PATHOGENICITY PROTEIN"/>
    <property type="match status" value="1"/>
</dbReference>
<dbReference type="Proteomes" id="UP001172102">
    <property type="component" value="Unassembled WGS sequence"/>
</dbReference>
<evidence type="ECO:0000256" key="1">
    <source>
        <dbReference type="SAM" id="Coils"/>
    </source>
</evidence>
<feature type="domain" description="DUF7896" evidence="3">
    <location>
        <begin position="488"/>
        <end position="588"/>
    </location>
</feature>
<dbReference type="InterPro" id="IPR057218">
    <property type="entry name" value="DUF7896"/>
</dbReference>
<dbReference type="EMBL" id="JAUKUA010000007">
    <property type="protein sequence ID" value="KAK0705507.1"/>
    <property type="molecule type" value="Genomic_DNA"/>
</dbReference>
<feature type="compositionally biased region" description="Low complexity" evidence="2">
    <location>
        <begin position="349"/>
        <end position="360"/>
    </location>
</feature>
<organism evidence="4 5">
    <name type="scientific">Lasiosphaeris hirsuta</name>
    <dbReference type="NCBI Taxonomy" id="260670"/>
    <lineage>
        <taxon>Eukaryota</taxon>
        <taxon>Fungi</taxon>
        <taxon>Dikarya</taxon>
        <taxon>Ascomycota</taxon>
        <taxon>Pezizomycotina</taxon>
        <taxon>Sordariomycetes</taxon>
        <taxon>Sordariomycetidae</taxon>
        <taxon>Sordariales</taxon>
        <taxon>Lasiosphaeriaceae</taxon>
        <taxon>Lasiosphaeris</taxon>
    </lineage>
</organism>
<evidence type="ECO:0000313" key="5">
    <source>
        <dbReference type="Proteomes" id="UP001172102"/>
    </source>
</evidence>
<evidence type="ECO:0000256" key="2">
    <source>
        <dbReference type="SAM" id="MobiDB-lite"/>
    </source>
</evidence>
<dbReference type="Pfam" id="PF25438">
    <property type="entry name" value="DUF7896"/>
    <property type="match status" value="1"/>
</dbReference>
<keyword evidence="1" id="KW-0175">Coiled coil</keyword>
<dbReference type="PANTHER" id="PTHR42031:SF1">
    <property type="entry name" value="KEY LIME PATHOGENICITY PROTEIN"/>
    <property type="match status" value="1"/>
</dbReference>
<feature type="compositionally biased region" description="Polar residues" evidence="2">
    <location>
        <begin position="103"/>
        <end position="123"/>
    </location>
</feature>
<sequence>MMSQQSQLEVRQLEELLRRRKEETRAIEDQLNRARSSAASALDYDPDYRVSSSTSSRLLLRDSERSMSNMVPRTTAASLGLRAGHSQQLLQDHNRPMKRSKTTHGAGSSATPQMMRSSSSISTGMPARPNHSAVSAPGLITPPRHAAARHSVSGASTVMLGAFLNQNPYQQPASAFLHNDSYVSKQSQRQATGPLVGGREMEVEEFLSMMDDESTSPIGIPSSGLLSPQDAMQYPGNTEIPSSCGSMVSGPTLETAPMTRSNSTMNDNNALLNQFSEMVRIQSQHSARGHGRQDSLGTYQQSLLGKRPAVDPNFLEMGANLPESLSYGYPASAPTESLLAQHQAAMEKSSSQSSTGSSSSAELQLNPDFNSPFLAQHMSMERSISRDSIKSNQSLKFRAKEALARQNINANKSRHLQPKPAAEIVKKEPVEPPSTTKGKDGKAVIAKAKYERPKHPKVRCMQCNENPEGFRGEHELRRHTEAKHKRLVKKWICRDPDLQGISHQETATKALSDCKHCSQGKLYGAYYNAAAHLRRTHFRVKQARKGLGGSKNGSKGSNSPVKLEEKRGGKGGGDWPAMTELKLWMAEVTVPMDQENAPPLQSGVESNRVSDPDDLDGELYESHYPPHSGMAQDSYGVPYAVGGDFTSDDLHGLTIQGDLGSQAAELFPIDTSVYTTSAIQNMPISASEYNYSASSDQHHQQMASSMMSMESHGFTSPVSSTATITQSGLYDHHHILSAAPMHATRDDVADMSFELTFAAGQ</sequence>
<feature type="region of interest" description="Disordered" evidence="2">
    <location>
        <begin position="48"/>
        <end position="70"/>
    </location>
</feature>
<protein>
    <recommendedName>
        <fullName evidence="3">DUF7896 domain-containing protein</fullName>
    </recommendedName>
</protein>
<reference evidence="4" key="1">
    <citation type="submission" date="2023-06" db="EMBL/GenBank/DDBJ databases">
        <title>Genome-scale phylogeny and comparative genomics of the fungal order Sordariales.</title>
        <authorList>
            <consortium name="Lawrence Berkeley National Laboratory"/>
            <person name="Hensen N."/>
            <person name="Bonometti L."/>
            <person name="Westerberg I."/>
            <person name="Brannstrom I.O."/>
            <person name="Guillou S."/>
            <person name="Cros-Aarteil S."/>
            <person name="Calhoun S."/>
            <person name="Haridas S."/>
            <person name="Kuo A."/>
            <person name="Mondo S."/>
            <person name="Pangilinan J."/>
            <person name="Riley R."/>
            <person name="Labutti K."/>
            <person name="Andreopoulos B."/>
            <person name="Lipzen A."/>
            <person name="Chen C."/>
            <person name="Yanf M."/>
            <person name="Daum C."/>
            <person name="Ng V."/>
            <person name="Clum A."/>
            <person name="Steindorff A."/>
            <person name="Ohm R."/>
            <person name="Martin F."/>
            <person name="Silar P."/>
            <person name="Natvig D."/>
            <person name="Lalanne C."/>
            <person name="Gautier V."/>
            <person name="Ament-Velasquez S.L."/>
            <person name="Kruys A."/>
            <person name="Hutchinson M.I."/>
            <person name="Powell A.J."/>
            <person name="Barry K."/>
            <person name="Miller A.N."/>
            <person name="Grigoriev I.V."/>
            <person name="Debuchy R."/>
            <person name="Gladieux P."/>
            <person name="Thoren M.H."/>
            <person name="Johannesson H."/>
        </authorList>
    </citation>
    <scope>NUCLEOTIDE SEQUENCE</scope>
    <source>
        <strain evidence="4">SMH4607-1</strain>
    </source>
</reference>
<evidence type="ECO:0000313" key="4">
    <source>
        <dbReference type="EMBL" id="KAK0705507.1"/>
    </source>
</evidence>
<keyword evidence="5" id="KW-1185">Reference proteome</keyword>